<evidence type="ECO:0000256" key="2">
    <source>
        <dbReference type="ARBA" id="ARBA00022737"/>
    </source>
</evidence>
<dbReference type="SMART" id="SM00248">
    <property type="entry name" value="ANK"/>
    <property type="match status" value="3"/>
</dbReference>
<name>A0A8H7BQD2_9FUNG</name>
<dbReference type="InterPro" id="IPR027473">
    <property type="entry name" value="L-asparaginase_C"/>
</dbReference>
<evidence type="ECO:0000256" key="3">
    <source>
        <dbReference type="ARBA" id="ARBA00022801"/>
    </source>
</evidence>
<evidence type="ECO:0000259" key="9">
    <source>
        <dbReference type="Pfam" id="PF00710"/>
    </source>
</evidence>
<dbReference type="PIRSF" id="PIRSF500176">
    <property type="entry name" value="L_ASNase"/>
    <property type="match status" value="1"/>
</dbReference>
<evidence type="ECO:0000256" key="4">
    <source>
        <dbReference type="ARBA" id="ARBA00023043"/>
    </source>
</evidence>
<keyword evidence="2" id="KW-0677">Repeat</keyword>
<dbReference type="InterPro" id="IPR006034">
    <property type="entry name" value="Asparaginase/glutaminase-like"/>
</dbReference>
<organism evidence="11 12">
    <name type="scientific">Apophysomyces ossiformis</name>
    <dbReference type="NCBI Taxonomy" id="679940"/>
    <lineage>
        <taxon>Eukaryota</taxon>
        <taxon>Fungi</taxon>
        <taxon>Fungi incertae sedis</taxon>
        <taxon>Mucoromycota</taxon>
        <taxon>Mucoromycotina</taxon>
        <taxon>Mucoromycetes</taxon>
        <taxon>Mucorales</taxon>
        <taxon>Mucorineae</taxon>
        <taxon>Mucoraceae</taxon>
        <taxon>Apophysomyces</taxon>
    </lineage>
</organism>
<dbReference type="FunFam" id="3.40.50.1170:FF:000003">
    <property type="entry name" value="60 kDa lysophospholipase"/>
    <property type="match status" value="1"/>
</dbReference>
<keyword evidence="12" id="KW-1185">Reference proteome</keyword>
<dbReference type="SUPFAM" id="SSF53774">
    <property type="entry name" value="Glutaminase/Asparaginase"/>
    <property type="match status" value="1"/>
</dbReference>
<dbReference type="PANTHER" id="PTHR11707">
    <property type="entry name" value="L-ASPARAGINASE"/>
    <property type="match status" value="1"/>
</dbReference>
<dbReference type="FunFam" id="3.40.50.40:FF:000001">
    <property type="entry name" value="L-asparaginase 1"/>
    <property type="match status" value="1"/>
</dbReference>
<dbReference type="EC" id="3.5.1.1" evidence="1"/>
<evidence type="ECO:0000313" key="11">
    <source>
        <dbReference type="EMBL" id="KAF7725023.1"/>
    </source>
</evidence>
<dbReference type="InterPro" id="IPR027474">
    <property type="entry name" value="L-asparaginase_N"/>
</dbReference>
<dbReference type="PROSITE" id="PS50088">
    <property type="entry name" value="ANK_REPEAT"/>
    <property type="match status" value="1"/>
</dbReference>
<dbReference type="InterPro" id="IPR027475">
    <property type="entry name" value="Asparaginase/glutaminase_AS2"/>
</dbReference>
<dbReference type="PROSITE" id="PS00917">
    <property type="entry name" value="ASN_GLN_ASE_2"/>
    <property type="match status" value="1"/>
</dbReference>
<dbReference type="InterPro" id="IPR036152">
    <property type="entry name" value="Asp/glu_Ase-like_sf"/>
</dbReference>
<dbReference type="GO" id="GO:0009066">
    <property type="term" value="P:aspartate family amino acid metabolic process"/>
    <property type="evidence" value="ECO:0007669"/>
    <property type="project" value="UniProtKB-ARBA"/>
</dbReference>
<comment type="similarity">
    <text evidence="5">In the N-terminal section; belongs to the asparaginase 1 family.</text>
</comment>
<dbReference type="AlphaFoldDB" id="A0A8H7BQD2"/>
<dbReference type="Gene3D" id="3.40.50.40">
    <property type="match status" value="1"/>
</dbReference>
<keyword evidence="3" id="KW-0378">Hydrolase</keyword>
<dbReference type="InterPro" id="IPR006033">
    <property type="entry name" value="AsnA_fam"/>
</dbReference>
<evidence type="ECO:0000256" key="8">
    <source>
        <dbReference type="PROSITE-ProRule" id="PRU10100"/>
    </source>
</evidence>
<evidence type="ECO:0000259" key="10">
    <source>
        <dbReference type="Pfam" id="PF17763"/>
    </source>
</evidence>
<comment type="caution">
    <text evidence="11">The sequence shown here is derived from an EMBL/GenBank/DDBJ whole genome shotgun (WGS) entry which is preliminary data.</text>
</comment>
<dbReference type="PANTHER" id="PTHR11707:SF28">
    <property type="entry name" value="60 KDA LYSOPHOSPHOLIPASE"/>
    <property type="match status" value="1"/>
</dbReference>
<dbReference type="InterPro" id="IPR040919">
    <property type="entry name" value="Asparaginase_C"/>
</dbReference>
<dbReference type="PROSITE" id="PS50297">
    <property type="entry name" value="ANK_REP_REGION"/>
    <property type="match status" value="1"/>
</dbReference>
<protein>
    <recommendedName>
        <fullName evidence="1">asparaginase</fullName>
        <ecNumber evidence="1">3.5.1.1</ecNumber>
    </recommendedName>
</protein>
<proteinExistence type="inferred from homology"/>
<gene>
    <name evidence="11" type="ORF">EC973_000516</name>
</gene>
<dbReference type="SFLD" id="SFLDS00057">
    <property type="entry name" value="Glutaminase/Asparaginase"/>
    <property type="match status" value="1"/>
</dbReference>
<dbReference type="NCBIfam" id="TIGR00519">
    <property type="entry name" value="asnASE_I"/>
    <property type="match status" value="1"/>
</dbReference>
<dbReference type="Proteomes" id="UP000605846">
    <property type="component" value="Unassembled WGS sequence"/>
</dbReference>
<feature type="binding site" evidence="6">
    <location>
        <begin position="160"/>
        <end position="161"/>
    </location>
    <ligand>
        <name>substrate</name>
    </ligand>
</feature>
<feature type="domain" description="L-asparaginase N-terminal" evidence="9">
    <location>
        <begin position="49"/>
        <end position="261"/>
    </location>
</feature>
<dbReference type="InterPro" id="IPR036770">
    <property type="entry name" value="Ankyrin_rpt-contain_sf"/>
</dbReference>
<evidence type="ECO:0000256" key="6">
    <source>
        <dbReference type="PIRSR" id="PIRSR001220-2"/>
    </source>
</evidence>
<evidence type="ECO:0000256" key="7">
    <source>
        <dbReference type="PROSITE-ProRule" id="PRU00023"/>
    </source>
</evidence>
<keyword evidence="4 7" id="KW-0040">ANK repeat</keyword>
<dbReference type="InterPro" id="IPR041725">
    <property type="entry name" value="L-asparaginase_I"/>
</dbReference>
<evidence type="ECO:0000256" key="5">
    <source>
        <dbReference type="ARBA" id="ARBA00061199"/>
    </source>
</evidence>
<dbReference type="Gene3D" id="1.25.40.20">
    <property type="entry name" value="Ankyrin repeat-containing domain"/>
    <property type="match status" value="2"/>
</dbReference>
<dbReference type="PROSITE" id="PS51732">
    <property type="entry name" value="ASN_GLN_ASE_3"/>
    <property type="match status" value="1"/>
</dbReference>
<dbReference type="Gene3D" id="3.40.50.1170">
    <property type="entry name" value="L-asparaginase, N-terminal domain"/>
    <property type="match status" value="1"/>
</dbReference>
<dbReference type="PIRSF" id="PIRSF001220">
    <property type="entry name" value="L-ASNase_gatD"/>
    <property type="match status" value="1"/>
</dbReference>
<dbReference type="Pfam" id="PF12796">
    <property type="entry name" value="Ank_2"/>
    <property type="match status" value="1"/>
</dbReference>
<feature type="active site" evidence="8">
    <location>
        <position position="160"/>
    </location>
</feature>
<dbReference type="OrthoDB" id="542841at2759"/>
<sequence>MLPEDQKRSPISTPIFAQAHASDVIYDNAAVEHQLNADRNDMLAPDISRVLVIYTGGTIGMKNTPQHGYIPYEPKETPAKFGSITNTVRITDYEKETAIVQLPSLITPVSLYGKRIRYSILEYEPLLDSCNMTMSDWVRIAKDIEANYQYFDAFIVLHGTDTMAYTASALSFMLEELGKTVIITGSQVPLTEVRNDAVENLLGALTIAGHFVIPEVCLYFGQKLFRGNRTSKISAVDFDAFDSPNLPSLVDVGINIDVKWPLVLRPTHIAKFQAHKKLSPNVASLRLFPGISETTVRTFLAQPIQGVVLETYGAGNAPARPELLAALKEASDRGVVIVNCTQCRKGLVTDVYATGKQLAKVGVVAGADMTPECALTKLSYLLGKLPSDPEKVRRMMVKNLRGELTVQSLRQRFSASANRSHFLVDVIMNFSARGKLAARTELEDLNLTDLTMSLEDQLIAEKALAPVLLCSAAGSNDIEGLRLLQDNMGDSLNVNCVDYDGRSPLHIACRDGHIEVVEFLLLHGAAVHVRDRSRHTPLFDAIVAKRLVVVQMLRAAGAHLAEGEIDDFGPVWLKAVRDGDIKLIKLAFEAGWDVNWAEPSEGRRAVDVAVCEGRLATLKVLLGQPDLNLRLTDRWGFSIMDKLEWIKRKVEAPEEKDRLNLLSTNVKEIEILLKDRFDKNI</sequence>
<accession>A0A8H7BQD2</accession>
<reference evidence="11" key="1">
    <citation type="submission" date="2020-01" db="EMBL/GenBank/DDBJ databases">
        <title>Genome Sequencing of Three Apophysomyces-Like Fungal Strains Confirms a Novel Fungal Genus in the Mucoromycota with divergent Burkholderia-like Endosymbiotic Bacteria.</title>
        <authorList>
            <person name="Stajich J.E."/>
            <person name="Macias A.M."/>
            <person name="Carter-House D."/>
            <person name="Lovett B."/>
            <person name="Kasson L.R."/>
            <person name="Berry K."/>
            <person name="Grigoriev I."/>
            <person name="Chang Y."/>
            <person name="Spatafora J."/>
            <person name="Kasson M.T."/>
        </authorList>
    </citation>
    <scope>NUCLEOTIDE SEQUENCE</scope>
    <source>
        <strain evidence="11">NRRL A-21654</strain>
    </source>
</reference>
<evidence type="ECO:0000313" key="12">
    <source>
        <dbReference type="Proteomes" id="UP000605846"/>
    </source>
</evidence>
<dbReference type="Pfam" id="PF17763">
    <property type="entry name" value="Asparaginase_C"/>
    <property type="match status" value="1"/>
</dbReference>
<dbReference type="CDD" id="cd08963">
    <property type="entry name" value="L-asparaginase_I"/>
    <property type="match status" value="1"/>
</dbReference>
<evidence type="ECO:0000256" key="1">
    <source>
        <dbReference type="ARBA" id="ARBA00012920"/>
    </source>
</evidence>
<feature type="binding site" evidence="6">
    <location>
        <position position="129"/>
    </location>
    <ligand>
        <name>substrate</name>
    </ligand>
</feature>
<dbReference type="PRINTS" id="PR00139">
    <property type="entry name" value="ASNGLNASE"/>
</dbReference>
<feature type="domain" description="Asparaginase/glutaminase C-terminal" evidence="10">
    <location>
        <begin position="281"/>
        <end position="396"/>
    </location>
</feature>
<dbReference type="InterPro" id="IPR002110">
    <property type="entry name" value="Ankyrin_rpt"/>
</dbReference>
<dbReference type="Pfam" id="PF00710">
    <property type="entry name" value="Asparaginase"/>
    <property type="match status" value="1"/>
</dbReference>
<feature type="repeat" description="ANK" evidence="7">
    <location>
        <begin position="500"/>
        <end position="532"/>
    </location>
</feature>
<dbReference type="EMBL" id="JABAYA010000106">
    <property type="protein sequence ID" value="KAF7725023.1"/>
    <property type="molecule type" value="Genomic_DNA"/>
</dbReference>
<dbReference type="SUPFAM" id="SSF48403">
    <property type="entry name" value="Ankyrin repeat"/>
    <property type="match status" value="1"/>
</dbReference>
<dbReference type="SMART" id="SM00870">
    <property type="entry name" value="Asparaginase"/>
    <property type="match status" value="1"/>
</dbReference>
<dbReference type="GO" id="GO:0004067">
    <property type="term" value="F:asparaginase activity"/>
    <property type="evidence" value="ECO:0007669"/>
    <property type="project" value="UniProtKB-UniRule"/>
</dbReference>
<dbReference type="InterPro" id="IPR037152">
    <property type="entry name" value="L-asparaginase_N_sf"/>
</dbReference>